<reference evidence="2" key="1">
    <citation type="submission" date="2022-05" db="EMBL/GenBank/DDBJ databases">
        <authorList>
            <person name="Pankratov T."/>
        </authorList>
    </citation>
    <scope>NUCLEOTIDE SEQUENCE</scope>
    <source>
        <strain evidence="2">BP6-180914</strain>
    </source>
</reference>
<gene>
    <name evidence="2" type="ORF">M8523_20300</name>
</gene>
<evidence type="ECO:0000313" key="3">
    <source>
        <dbReference type="Proteomes" id="UP001165667"/>
    </source>
</evidence>
<comment type="caution">
    <text evidence="2">The sequence shown here is derived from an EMBL/GenBank/DDBJ whole genome shotgun (WGS) entry which is preliminary data.</text>
</comment>
<dbReference type="Proteomes" id="UP001165667">
    <property type="component" value="Unassembled WGS sequence"/>
</dbReference>
<protein>
    <submittedName>
        <fullName evidence="2">Uncharacterized protein</fullName>
    </submittedName>
</protein>
<proteinExistence type="predicted"/>
<organism evidence="2 3">
    <name type="scientific">Lichenifustis flavocetrariae</name>
    <dbReference type="NCBI Taxonomy" id="2949735"/>
    <lineage>
        <taxon>Bacteria</taxon>
        <taxon>Pseudomonadati</taxon>
        <taxon>Pseudomonadota</taxon>
        <taxon>Alphaproteobacteria</taxon>
        <taxon>Hyphomicrobiales</taxon>
        <taxon>Lichenihabitantaceae</taxon>
        <taxon>Lichenifustis</taxon>
    </lineage>
</organism>
<keyword evidence="3" id="KW-1185">Reference proteome</keyword>
<feature type="signal peptide" evidence="1">
    <location>
        <begin position="1"/>
        <end position="19"/>
    </location>
</feature>
<dbReference type="RefSeq" id="WP_282586739.1">
    <property type="nucleotide sequence ID" value="NZ_JAMOIM010000015.1"/>
</dbReference>
<feature type="chain" id="PRO_5041244964" evidence="1">
    <location>
        <begin position="20"/>
        <end position="130"/>
    </location>
</feature>
<name>A0AA41Z076_9HYPH</name>
<dbReference type="EMBL" id="JAMOIM010000015">
    <property type="protein sequence ID" value="MCW6510363.1"/>
    <property type="molecule type" value="Genomic_DNA"/>
</dbReference>
<sequence length="130" mass="13904">MRLAAGLIMLAWSGTSAFAVVDVAHLPDTCKTTIAAIKSDNAKIAEFGRVMAKAKKAQDNANFCSAAKQTLALVADDGAQIERCLGELAVDKTVSQDTVGQFTEIKNYYRKMLDAAKEPANDHMHCGLAD</sequence>
<evidence type="ECO:0000256" key="1">
    <source>
        <dbReference type="SAM" id="SignalP"/>
    </source>
</evidence>
<keyword evidence="1" id="KW-0732">Signal</keyword>
<dbReference type="AlphaFoldDB" id="A0AA41Z076"/>
<accession>A0AA41Z076</accession>
<evidence type="ECO:0000313" key="2">
    <source>
        <dbReference type="EMBL" id="MCW6510363.1"/>
    </source>
</evidence>